<keyword evidence="7" id="KW-1185">Reference proteome</keyword>
<feature type="modified residue" description="N6-(pyridoxal phosphate)lysine" evidence="3">
    <location>
        <position position="252"/>
    </location>
</feature>
<sequence length="436" mass="47651">MITNMTIDSDAPDLRRSSQPVSPVSGQTPGPSDPLPAEQGPPTRGASAGGPSTQCVHAGEVRQKSEGAISTPIYTASTFTFESTDAILRFVQGDEQREEYGRYGCPNEKSVEAKLAALDHAEEAILYSSGMAAIVGLLMTKLSAGDEIVFFDQCYHRSREFCSKHLSRFGVITHQVPTGDFDALESAITSRTKMLVSESPTNPHLTVVDLEKFAAVGKANEVETLIDATLATPFNINPIDFGVDYVWHSATKYLGGHNDLLAGVICGRHDSLEPVRGMRGILGSINSPQNLYMLERGLKTFGLRMQRHNENGLAVAQFLEKHPRVSRVYYPGAESHPTSSIARQQMRGFGGLITFEVKDADWKQTSRIVDAAKLARIAPSLGGVESLIEQPYVMSYFNYTPEDRKRFGIADNMIRMSCGIEDTEDLIADIEQALTA</sequence>
<evidence type="ECO:0000256" key="2">
    <source>
        <dbReference type="ARBA" id="ARBA00022898"/>
    </source>
</evidence>
<dbReference type="PROSITE" id="PS00868">
    <property type="entry name" value="CYS_MET_METAB_PP"/>
    <property type="match status" value="1"/>
</dbReference>
<dbReference type="InterPro" id="IPR015424">
    <property type="entry name" value="PyrdxlP-dep_Trfase"/>
</dbReference>
<dbReference type="GO" id="GO:0019346">
    <property type="term" value="P:transsulfuration"/>
    <property type="evidence" value="ECO:0007669"/>
    <property type="project" value="InterPro"/>
</dbReference>
<dbReference type="InterPro" id="IPR044639">
    <property type="entry name" value="CGS1/2"/>
</dbReference>
<dbReference type="Proteomes" id="UP000319143">
    <property type="component" value="Unassembled WGS sequence"/>
</dbReference>
<dbReference type="FunFam" id="3.40.640.10:FF:000046">
    <property type="entry name" value="Cystathionine gamma-lyase"/>
    <property type="match status" value="1"/>
</dbReference>
<dbReference type="SUPFAM" id="SSF53383">
    <property type="entry name" value="PLP-dependent transferases"/>
    <property type="match status" value="1"/>
</dbReference>
<comment type="cofactor">
    <cofactor evidence="1 4">
        <name>pyridoxal 5'-phosphate</name>
        <dbReference type="ChEBI" id="CHEBI:597326"/>
    </cofactor>
</comment>
<dbReference type="PANTHER" id="PTHR43379">
    <property type="entry name" value="CYSTATHIONINE GAMMA-SYNTHASE"/>
    <property type="match status" value="1"/>
</dbReference>
<dbReference type="PANTHER" id="PTHR43379:SF1">
    <property type="entry name" value="CYSTATHIONINE GAMMA-SYNTHASE 1, CHLOROPLASTIC-RELATED"/>
    <property type="match status" value="1"/>
</dbReference>
<keyword evidence="2 3" id="KW-0663">Pyridoxal phosphate</keyword>
<dbReference type="GO" id="GO:0003962">
    <property type="term" value="F:cystathionine gamma-synthase activity"/>
    <property type="evidence" value="ECO:0007669"/>
    <property type="project" value="InterPro"/>
</dbReference>
<dbReference type="FunFam" id="3.90.1150.10:FF:000033">
    <property type="entry name" value="Cystathionine gamma-synthase"/>
    <property type="match status" value="1"/>
</dbReference>
<dbReference type="InterPro" id="IPR015422">
    <property type="entry name" value="PyrdxlP-dep_Trfase_small"/>
</dbReference>
<evidence type="ECO:0000313" key="7">
    <source>
        <dbReference type="Proteomes" id="UP000319143"/>
    </source>
</evidence>
<dbReference type="EMBL" id="SJPV01000001">
    <property type="protein sequence ID" value="TWU42521.1"/>
    <property type="molecule type" value="Genomic_DNA"/>
</dbReference>
<evidence type="ECO:0000256" key="4">
    <source>
        <dbReference type="RuleBase" id="RU362118"/>
    </source>
</evidence>
<evidence type="ECO:0000256" key="1">
    <source>
        <dbReference type="ARBA" id="ARBA00001933"/>
    </source>
</evidence>
<keyword evidence="6" id="KW-0456">Lyase</keyword>
<name>A0A5C6E4K9_9BACT</name>
<dbReference type="GO" id="GO:0030170">
    <property type="term" value="F:pyridoxal phosphate binding"/>
    <property type="evidence" value="ECO:0007669"/>
    <property type="project" value="InterPro"/>
</dbReference>
<dbReference type="GO" id="GO:0016829">
    <property type="term" value="F:lyase activity"/>
    <property type="evidence" value="ECO:0007669"/>
    <property type="project" value="UniProtKB-KW"/>
</dbReference>
<proteinExistence type="inferred from homology"/>
<dbReference type="PIRSF" id="PIRSF001434">
    <property type="entry name" value="CGS"/>
    <property type="match status" value="1"/>
</dbReference>
<protein>
    <submittedName>
        <fullName evidence="6">Cystathionine beta-lyase</fullName>
        <ecNumber evidence="6">4.4.1.8</ecNumber>
    </submittedName>
</protein>
<organism evidence="6 7">
    <name type="scientific">Novipirellula artificiosorum</name>
    <dbReference type="NCBI Taxonomy" id="2528016"/>
    <lineage>
        <taxon>Bacteria</taxon>
        <taxon>Pseudomonadati</taxon>
        <taxon>Planctomycetota</taxon>
        <taxon>Planctomycetia</taxon>
        <taxon>Pirellulales</taxon>
        <taxon>Pirellulaceae</taxon>
        <taxon>Novipirellula</taxon>
    </lineage>
</organism>
<evidence type="ECO:0000313" key="6">
    <source>
        <dbReference type="EMBL" id="TWU42521.1"/>
    </source>
</evidence>
<comment type="caution">
    <text evidence="6">The sequence shown here is derived from an EMBL/GenBank/DDBJ whole genome shotgun (WGS) entry which is preliminary data.</text>
</comment>
<feature type="region of interest" description="Disordered" evidence="5">
    <location>
        <begin position="1"/>
        <end position="54"/>
    </location>
</feature>
<dbReference type="InterPro" id="IPR015421">
    <property type="entry name" value="PyrdxlP-dep_Trfase_major"/>
</dbReference>
<comment type="similarity">
    <text evidence="4">Belongs to the trans-sulfuration enzymes family.</text>
</comment>
<evidence type="ECO:0000256" key="3">
    <source>
        <dbReference type="PIRSR" id="PIRSR001434-2"/>
    </source>
</evidence>
<gene>
    <name evidence="6" type="primary">metC_2</name>
    <name evidence="6" type="ORF">Poly41_08180</name>
</gene>
<dbReference type="EC" id="4.4.1.8" evidence="6"/>
<dbReference type="Pfam" id="PF01053">
    <property type="entry name" value="Cys_Met_Meta_PP"/>
    <property type="match status" value="1"/>
</dbReference>
<dbReference type="Gene3D" id="3.40.640.10">
    <property type="entry name" value="Type I PLP-dependent aspartate aminotransferase-like (Major domain)"/>
    <property type="match status" value="1"/>
</dbReference>
<reference evidence="6 7" key="1">
    <citation type="submission" date="2019-02" db="EMBL/GenBank/DDBJ databases">
        <title>Deep-cultivation of Planctomycetes and their phenomic and genomic characterization uncovers novel biology.</title>
        <authorList>
            <person name="Wiegand S."/>
            <person name="Jogler M."/>
            <person name="Boedeker C."/>
            <person name="Pinto D."/>
            <person name="Vollmers J."/>
            <person name="Rivas-Marin E."/>
            <person name="Kohn T."/>
            <person name="Peeters S.H."/>
            <person name="Heuer A."/>
            <person name="Rast P."/>
            <person name="Oberbeckmann S."/>
            <person name="Bunk B."/>
            <person name="Jeske O."/>
            <person name="Meyerdierks A."/>
            <person name="Storesund J.E."/>
            <person name="Kallscheuer N."/>
            <person name="Luecker S."/>
            <person name="Lage O.M."/>
            <person name="Pohl T."/>
            <person name="Merkel B.J."/>
            <person name="Hornburger P."/>
            <person name="Mueller R.-W."/>
            <person name="Bruemmer F."/>
            <person name="Labrenz M."/>
            <person name="Spormann A.M."/>
            <person name="Op Den Camp H."/>
            <person name="Overmann J."/>
            <person name="Amann R."/>
            <person name="Jetten M.S.M."/>
            <person name="Mascher T."/>
            <person name="Medema M.H."/>
            <person name="Devos D.P."/>
            <person name="Kaster A.-K."/>
            <person name="Ovreas L."/>
            <person name="Rohde M."/>
            <person name="Galperin M.Y."/>
            <person name="Jogler C."/>
        </authorList>
    </citation>
    <scope>NUCLEOTIDE SEQUENCE [LARGE SCALE GENOMIC DNA]</scope>
    <source>
        <strain evidence="6 7">Poly41</strain>
    </source>
</reference>
<dbReference type="InterPro" id="IPR054542">
    <property type="entry name" value="Cys_met_metab_PP"/>
</dbReference>
<evidence type="ECO:0000256" key="5">
    <source>
        <dbReference type="SAM" id="MobiDB-lite"/>
    </source>
</evidence>
<feature type="compositionally biased region" description="Polar residues" evidence="5">
    <location>
        <begin position="17"/>
        <end position="30"/>
    </location>
</feature>
<dbReference type="InterPro" id="IPR000277">
    <property type="entry name" value="Cys/Met-Metab_PyrdxlP-dep_enz"/>
</dbReference>
<dbReference type="Gene3D" id="3.90.1150.10">
    <property type="entry name" value="Aspartate Aminotransferase, domain 1"/>
    <property type="match status" value="1"/>
</dbReference>
<accession>A0A5C6E4K9</accession>
<dbReference type="AlphaFoldDB" id="A0A5C6E4K9"/>
<dbReference type="CDD" id="cd00614">
    <property type="entry name" value="CGS_like"/>
    <property type="match status" value="1"/>
</dbReference>
<dbReference type="GO" id="GO:0009086">
    <property type="term" value="P:methionine biosynthetic process"/>
    <property type="evidence" value="ECO:0007669"/>
    <property type="project" value="InterPro"/>
</dbReference>